<dbReference type="EMBL" id="CP042467">
    <property type="protein sequence ID" value="QED27486.1"/>
    <property type="molecule type" value="Genomic_DNA"/>
</dbReference>
<evidence type="ECO:0000256" key="1">
    <source>
        <dbReference type="ARBA" id="ARBA00022723"/>
    </source>
</evidence>
<accession>A0A5B8XUT3</accession>
<dbReference type="Proteomes" id="UP000321595">
    <property type="component" value="Chromosome"/>
</dbReference>
<dbReference type="AlphaFoldDB" id="A0A5B8XUT3"/>
<dbReference type="InterPro" id="IPR011234">
    <property type="entry name" value="Fumarylacetoacetase-like_C"/>
</dbReference>
<keyword evidence="4" id="KW-1185">Reference proteome</keyword>
<dbReference type="InterPro" id="IPR036663">
    <property type="entry name" value="Fumarylacetoacetase_C_sf"/>
</dbReference>
<reference evidence="3 4" key="1">
    <citation type="submission" date="2019-08" db="EMBL/GenBank/DDBJ databases">
        <authorList>
            <person name="Liang Q."/>
        </authorList>
    </citation>
    <scope>NUCLEOTIDE SEQUENCE [LARGE SCALE GENOMIC DNA]</scope>
    <source>
        <strain evidence="3 4">V1718</strain>
    </source>
</reference>
<evidence type="ECO:0000313" key="4">
    <source>
        <dbReference type="Proteomes" id="UP000321595"/>
    </source>
</evidence>
<dbReference type="Gene3D" id="3.90.850.10">
    <property type="entry name" value="Fumarylacetoacetase-like, C-terminal domain"/>
    <property type="match status" value="1"/>
</dbReference>
<dbReference type="SUPFAM" id="SSF56529">
    <property type="entry name" value="FAH"/>
    <property type="match status" value="1"/>
</dbReference>
<dbReference type="KEGG" id="bbae:FRD01_09585"/>
<protein>
    <submittedName>
        <fullName evidence="3">Fumarylacetoacetate hydrolase family protein</fullName>
    </submittedName>
</protein>
<evidence type="ECO:0000313" key="3">
    <source>
        <dbReference type="EMBL" id="QED27486.1"/>
    </source>
</evidence>
<feature type="domain" description="Fumarylacetoacetase-like C-terminal" evidence="2">
    <location>
        <begin position="7"/>
        <end position="204"/>
    </location>
</feature>
<sequence length="207" mass="22684">MVLSPTKIVCIGLNYRLHALEQGKPIPEEPVIFLKALSAFHGESSPIVLPEESSEVHHEAELVVVMGKRAKKVNAAEALDYVAGFTCGNDVTARDLQRKDKRYTRAKGFDTFAPVLPRFVPLSEWIPGDQAVICRVNGEERQRGLVSDMIFSVGECIEYISSIMTLEPGDLIFTGTPSGVGPIHDQDVVEVEVEGIGVLRNPVQRSS</sequence>
<dbReference type="GO" id="GO:0016853">
    <property type="term" value="F:isomerase activity"/>
    <property type="evidence" value="ECO:0007669"/>
    <property type="project" value="UniProtKB-ARBA"/>
</dbReference>
<keyword evidence="3" id="KW-0378">Hydrolase</keyword>
<organism evidence="3 4">
    <name type="scientific">Microvenator marinus</name>
    <dbReference type="NCBI Taxonomy" id="2600177"/>
    <lineage>
        <taxon>Bacteria</taxon>
        <taxon>Deltaproteobacteria</taxon>
        <taxon>Bradymonadales</taxon>
        <taxon>Microvenatoraceae</taxon>
        <taxon>Microvenator</taxon>
    </lineage>
</organism>
<evidence type="ECO:0000259" key="2">
    <source>
        <dbReference type="Pfam" id="PF01557"/>
    </source>
</evidence>
<dbReference type="PANTHER" id="PTHR11820">
    <property type="entry name" value="ACYLPYRUVASE"/>
    <property type="match status" value="1"/>
</dbReference>
<proteinExistence type="predicted"/>
<name>A0A5B8XUT3_9DELT</name>
<dbReference type="FunFam" id="3.90.850.10:FF:000002">
    <property type="entry name" value="2-hydroxyhepta-2,4-diene-1,7-dioate isomerase"/>
    <property type="match status" value="1"/>
</dbReference>
<dbReference type="PANTHER" id="PTHR11820:SF7">
    <property type="entry name" value="ACYLPYRUVASE FAHD1, MITOCHONDRIAL"/>
    <property type="match status" value="1"/>
</dbReference>
<dbReference type="Pfam" id="PF01557">
    <property type="entry name" value="FAA_hydrolase"/>
    <property type="match status" value="1"/>
</dbReference>
<dbReference type="OrthoDB" id="5197601at2"/>
<gene>
    <name evidence="3" type="ORF">FRD01_09585</name>
</gene>
<dbReference type="GO" id="GO:0019752">
    <property type="term" value="P:carboxylic acid metabolic process"/>
    <property type="evidence" value="ECO:0007669"/>
    <property type="project" value="UniProtKB-ARBA"/>
</dbReference>
<dbReference type="GO" id="GO:0046872">
    <property type="term" value="F:metal ion binding"/>
    <property type="evidence" value="ECO:0007669"/>
    <property type="project" value="UniProtKB-KW"/>
</dbReference>
<keyword evidence="1" id="KW-0479">Metal-binding</keyword>
<dbReference type="GO" id="GO:0018773">
    <property type="term" value="F:acetylpyruvate hydrolase activity"/>
    <property type="evidence" value="ECO:0007669"/>
    <property type="project" value="TreeGrafter"/>
</dbReference>